<sequence>MKNNQLLRNGETIIRVLDIKDGKAFIIDCKRQTVPKWVDIDTLVEYKTCSDDVLDPLPDINDLDAQSRKFAYEHFTYIAHSGDISIPSEIFCNRYCNGRCERVKSIETEGTEE</sequence>
<dbReference type="RefSeq" id="WP_235323383.1">
    <property type="nucleotide sequence ID" value="NZ_JAFBIT010000002.1"/>
</dbReference>
<evidence type="ECO:0000313" key="2">
    <source>
        <dbReference type="Proteomes" id="UP001299220"/>
    </source>
</evidence>
<evidence type="ECO:0000313" key="1">
    <source>
        <dbReference type="EMBL" id="MCF2652324.1"/>
    </source>
</evidence>
<proteinExistence type="predicted"/>
<comment type="caution">
    <text evidence="1">The sequence shown here is derived from an EMBL/GenBank/DDBJ whole genome shotgun (WGS) entry which is preliminary data.</text>
</comment>
<keyword evidence="2" id="KW-1185">Reference proteome</keyword>
<dbReference type="EMBL" id="JAFBIT010000002">
    <property type="protein sequence ID" value="MCF2652324.1"/>
    <property type="molecule type" value="Genomic_DNA"/>
</dbReference>
<accession>A0ABS9CQS8</accession>
<reference evidence="1 2" key="1">
    <citation type="submission" date="2020-12" db="EMBL/GenBank/DDBJ databases">
        <title>Whole genome sequences of gut porcine anaerobes.</title>
        <authorList>
            <person name="Kubasova T."/>
            <person name="Jahodarova E."/>
            <person name="Rychlik I."/>
        </authorList>
    </citation>
    <scope>NUCLEOTIDE SEQUENCE [LARGE SCALE GENOMIC DNA]</scope>
    <source>
        <strain evidence="1 2">An867</strain>
    </source>
</reference>
<protein>
    <submittedName>
        <fullName evidence="1">Uncharacterized protein</fullName>
    </submittedName>
</protein>
<dbReference type="Proteomes" id="UP001299220">
    <property type="component" value="Unassembled WGS sequence"/>
</dbReference>
<organism evidence="1 2">
    <name type="scientific">Anaeromassilibacillus senegalensis</name>
    <dbReference type="NCBI Taxonomy" id="1673717"/>
    <lineage>
        <taxon>Bacteria</taxon>
        <taxon>Bacillati</taxon>
        <taxon>Bacillota</taxon>
        <taxon>Clostridia</taxon>
        <taxon>Eubacteriales</taxon>
        <taxon>Acutalibacteraceae</taxon>
        <taxon>Anaeromassilibacillus</taxon>
    </lineage>
</organism>
<name>A0ABS9CQS8_9FIRM</name>
<gene>
    <name evidence="1" type="ORF">JQM67_06900</name>
</gene>